<evidence type="ECO:0000256" key="4">
    <source>
        <dbReference type="ARBA" id="ARBA00022737"/>
    </source>
</evidence>
<keyword evidence="6" id="KW-0832">Ubl conjugation</keyword>
<keyword evidence="4" id="KW-0677">Repeat</keyword>
<dbReference type="GO" id="GO:0005576">
    <property type="term" value="C:extracellular region"/>
    <property type="evidence" value="ECO:0007669"/>
    <property type="project" value="UniProtKB-UniRule"/>
</dbReference>
<evidence type="ECO:0000313" key="9">
    <source>
        <dbReference type="Proteomes" id="UP000294335"/>
    </source>
</evidence>
<dbReference type="InterPro" id="IPR001611">
    <property type="entry name" value="Leu-rich_rpt"/>
</dbReference>
<keyword evidence="6" id="KW-0964">Secreted</keyword>
<dbReference type="Pfam" id="PF13855">
    <property type="entry name" value="LRR_8"/>
    <property type="match status" value="1"/>
</dbReference>
<dbReference type="InterPro" id="IPR003591">
    <property type="entry name" value="Leu-rich_rpt_typical-subtyp"/>
</dbReference>
<dbReference type="RefSeq" id="WP_133971106.1">
    <property type="nucleotide sequence ID" value="NZ_OPYN01000164.1"/>
</dbReference>
<dbReference type="GO" id="GO:0061630">
    <property type="term" value="F:ubiquitin protein ligase activity"/>
    <property type="evidence" value="ECO:0007669"/>
    <property type="project" value="UniProtKB-EC"/>
</dbReference>
<dbReference type="EMBL" id="OPYN01000164">
    <property type="protein sequence ID" value="SPO62197.1"/>
    <property type="molecule type" value="Genomic_DNA"/>
</dbReference>
<dbReference type="InterPro" id="IPR050333">
    <property type="entry name" value="SLRP"/>
</dbReference>
<comment type="similarity">
    <text evidence="6">Belongs to the LRR-containing bacterial E3 ligase family.</text>
</comment>
<evidence type="ECO:0000313" key="8">
    <source>
        <dbReference type="EMBL" id="SPO62197.1"/>
    </source>
</evidence>
<keyword evidence="6" id="KW-0808">Transferase</keyword>
<accession>A0AAQ1PDA7</accession>
<evidence type="ECO:0000256" key="3">
    <source>
        <dbReference type="ARBA" id="ARBA00022614"/>
    </source>
</evidence>
<dbReference type="PANTHER" id="PTHR45712">
    <property type="entry name" value="AGAP008170-PA"/>
    <property type="match status" value="1"/>
</dbReference>
<feature type="active site" description="Glycyl thioester intermediate" evidence="6">
    <location>
        <position position="1310"/>
    </location>
</feature>
<name>A0AAQ1PDA7_9PSED</name>
<keyword evidence="6" id="KW-0833">Ubl conjugation pathway</keyword>
<dbReference type="Gene3D" id="1.20.58.360">
    <property type="entry name" value="Shigella T3SS effector IpaH defines"/>
    <property type="match status" value="1"/>
</dbReference>
<dbReference type="Gene3D" id="3.80.10.10">
    <property type="entry name" value="Ribonuclease Inhibitor"/>
    <property type="match status" value="1"/>
</dbReference>
<keyword evidence="5" id="KW-0843">Virulence</keyword>
<keyword evidence="6" id="KW-1035">Host cytoplasm</keyword>
<dbReference type="PROSITE" id="PS52053">
    <property type="entry name" value="NEL"/>
    <property type="match status" value="1"/>
</dbReference>
<comment type="PTM">
    <text evidence="6">Ubiquitinated in the presence of host E1 ubiquitin-activating enzyme, E2 ubiquitin-conjugating enzyme and ubiquitin.</text>
</comment>
<dbReference type="Pfam" id="PF20178">
    <property type="entry name" value="ToxA_N"/>
    <property type="match status" value="1"/>
</dbReference>
<proteinExistence type="inferred from homology"/>
<dbReference type="Proteomes" id="UP000294335">
    <property type="component" value="Unassembled WGS sequence"/>
</dbReference>
<evidence type="ECO:0000256" key="6">
    <source>
        <dbReference type="PROSITE-ProRule" id="PRU01398"/>
    </source>
</evidence>
<dbReference type="Pfam" id="PF14496">
    <property type="entry name" value="NEL"/>
    <property type="match status" value="1"/>
</dbReference>
<dbReference type="InterPro" id="IPR029487">
    <property type="entry name" value="NEL_dom"/>
</dbReference>
<dbReference type="GO" id="GO:0016567">
    <property type="term" value="P:protein ubiquitination"/>
    <property type="evidence" value="ECO:0007669"/>
    <property type="project" value="InterPro"/>
</dbReference>
<feature type="domain" description="NEL" evidence="7">
    <location>
        <begin position="1223"/>
        <end position="1500"/>
    </location>
</feature>
<keyword evidence="3" id="KW-0433">Leucine-rich repeat</keyword>
<dbReference type="SMART" id="SM00369">
    <property type="entry name" value="LRR_TYP"/>
    <property type="match status" value="2"/>
</dbReference>
<comment type="caution">
    <text evidence="8">The sequence shown here is derived from an EMBL/GenBank/DDBJ whole genome shotgun (WGS) entry which is preliminary data.</text>
</comment>
<sequence length="1500" mass="170927">MTIPTQHDPAIDTLAAEQSYQDSLIVNRMPLWMRRLKIALPTDQNIPAHGFFQSEHDALCDALKASLECRQWLKKTMARIEQVDTFTLRMLDQAMRDTFGIDQASGLALRKWYTYFDPAPGISWGRYPLQQKGHYDVPLHDAALENFTEGEGKTDQHKDNCIVDGRERTIKAVSAPAFARMCRTLDLGAQYQRHLDSVLNAPASERTQWQSAVSTFARLYRSQMLIDACKAKSEGVLSPSQFRMVLALCKQGRAGLLDESRVELRQLTAFNCVLQQIVVFDVTQQAPLWDFTRQILVYIPGDPNGPWSVSTNLETFIRKVLGYRLRKNSYLQFFQRFVLRRNRQDFFSKVQERLGDLTDSATREMDQSLKDYTLPLFEQLAADRVAQIKDDAAMIATPVAMLDREAQEKHRERIKAEGWTLITLAGAFIPGLNTLLLAVMAWDMFGEIFHGLESWLEGDTRAAIDHFTTLCKDVAILGVTFAIVRGASRAWAAVDNWIPARLENGSRKLWNGDLQPFRSEAPPDGAVADAAGVWRAGDKKWIVMDGYYYQVVERVDSEWQLRPHAGHAPLLRHNQAGAWRLWCEQPASWTDTHRMFHRLGEPFSQLDPAQIDQALAIHGIEPDHLRALHVYARPAEAELVDTVQRLLIDRRIATLLQGLGTGRGVDDSELLDLARALPGAADHQEAALITQVRAQRRFLFQQLYQAQQAQGADEPAVAILRKAFPRLHRLAARQLLDAATSEDREYLNTHGKMSWQLTRRARQSVLRIRVARACEGLFIETPQSLDHAKVVLTLLDTLPDNAGRPHWRLYDEDALRPIFSSGGSGRSYRLVHRSGQFEVEDALGVPLVEASTLCEALTDVLDNEDRLALGLSEPYAESLRAALARQVAGRSELLAQVLGKELDSRWLQPPQRLDEGRIGYPLGGSVGGFARPLSRPRGLAARLRDLYPAYSDQQIDAWLVKLRNRNLDAELGALERQVEQLGDHLRQWESGAPLLQRSQYKEFRKGLLECWRELIPGRAYPVRSDDMWEWGYTTRHLRSLPALGAQFRFPHVQSLALRELRLKSIPDQFLLSFPNLKNLELAHNRLTKVPSYLALLDYLKFLDLSHNRIALDDDQVLGLAGCRHLHYLNLSDNRLGRTFSVRSMTQLRELRFAGNGLNALPDGWRSCEELYYLGAGNNSIANLPDEFFESDVWQTGYVVLRGNPTAHQQTAQYQDAWLLPDLSEVPAKLNWLDRLDENKEDFSNLWMQVRNKKNSSGFLELMRGLTRSRDFSHDRHVEILAARVFDLMEDIVDNEPLGEHILSVARLENCADSASVWLNQLEVSVLEWKAEQEAADDGIEEELIVLGRRLWRWHQVRHEAVLAARAVGEENESVEWALALSIELRERLDLPFGGRSMRFPAMAAYAPGQIDAIFASIRLRETEDNVARFMLDHQFWRAYVDTHWEEDRVIPARFHEQLEVLLARDPEGPEVTALQREQKEWVVQNDLQLTVAALQRHMQA</sequence>
<dbReference type="InterPro" id="IPR032675">
    <property type="entry name" value="LRR_dom_sf"/>
</dbReference>
<dbReference type="PROSITE" id="PS51450">
    <property type="entry name" value="LRR"/>
    <property type="match status" value="1"/>
</dbReference>
<reference evidence="8 9" key="1">
    <citation type="submission" date="2018-02" db="EMBL/GenBank/DDBJ databases">
        <authorList>
            <person name="Dubost A."/>
        </authorList>
    </citation>
    <scope>NUCLEOTIDE SEQUENCE [LARGE SCALE GENOMIC DNA]</scope>
    <source>
        <strain evidence="9">JV551A3</strain>
    </source>
</reference>
<evidence type="ECO:0000256" key="5">
    <source>
        <dbReference type="ARBA" id="ARBA00023026"/>
    </source>
</evidence>
<keyword evidence="9" id="KW-1185">Reference proteome</keyword>
<comment type="catalytic activity">
    <reaction evidence="1">
        <text>S-ubiquitinyl-[E2 ubiquitin-conjugating enzyme]-L-cysteine + [acceptor protein]-L-lysine = [E2 ubiquitin-conjugating enzyme]-L-cysteine + N(6)-ubiquitinyl-[acceptor protein]-L-lysine.</text>
        <dbReference type="EC" id="2.3.2.27"/>
    </reaction>
</comment>
<evidence type="ECO:0000259" key="7">
    <source>
        <dbReference type="PROSITE" id="PS52053"/>
    </source>
</evidence>
<evidence type="ECO:0000256" key="1">
    <source>
        <dbReference type="ARBA" id="ARBA00000900"/>
    </source>
</evidence>
<organism evidence="8 9">
    <name type="scientific">Pseudomonas inefficax</name>
    <dbReference type="NCBI Taxonomy" id="2078786"/>
    <lineage>
        <taxon>Bacteria</taxon>
        <taxon>Pseudomonadati</taxon>
        <taxon>Pseudomonadota</taxon>
        <taxon>Gammaproteobacteria</taxon>
        <taxon>Pseudomonadales</taxon>
        <taxon>Pseudomonadaceae</taxon>
        <taxon>Pseudomonas</taxon>
    </lineage>
</organism>
<gene>
    <name evidence="8" type="ORF">JV551A3_V1_1640273</name>
</gene>
<dbReference type="SUPFAM" id="SSF52058">
    <property type="entry name" value="L domain-like"/>
    <property type="match status" value="1"/>
</dbReference>
<evidence type="ECO:0000256" key="2">
    <source>
        <dbReference type="ARBA" id="ARBA00012483"/>
    </source>
</evidence>
<dbReference type="PANTHER" id="PTHR45712:SF22">
    <property type="entry name" value="INSULIN-LIKE GROWTH FACTOR-BINDING PROTEIN COMPLEX ACID LABILE SUBUNIT"/>
    <property type="match status" value="1"/>
</dbReference>
<protein>
    <recommendedName>
        <fullName evidence="2">RING-type E3 ubiquitin transferase</fullName>
        <ecNumber evidence="2">2.3.2.27</ecNumber>
    </recommendedName>
</protein>
<dbReference type="InterPro" id="IPR046673">
    <property type="entry name" value="ToxA_N"/>
</dbReference>
<dbReference type="EC" id="2.3.2.27" evidence="2"/>